<sequence>MNENIVAKILFIIGVAQMVVGFLLGIILANADYFYDGFVWSTFLAWTIGGFVSGMLFIGFSEVIKLLNAINGKMTPLEAAGDKKTNNYLDIFNGVEIKPASVNWTLAEQDQEKIYELYANENIAEVIPSILEGYCIVKLKDAQEQFVRVVDVGGFSAEEVHDKEIKHRVISWYNHA</sequence>
<evidence type="ECO:0000313" key="2">
    <source>
        <dbReference type="EMBL" id="GGG87940.1"/>
    </source>
</evidence>
<dbReference type="RefSeq" id="WP_188456893.1">
    <property type="nucleotide sequence ID" value="NZ_BMFR01000029.1"/>
</dbReference>
<reference evidence="2" key="1">
    <citation type="journal article" date="2014" name="Int. J. Syst. Evol. Microbiol.">
        <title>Complete genome sequence of Corynebacterium casei LMG S-19264T (=DSM 44701T), isolated from a smear-ripened cheese.</title>
        <authorList>
            <consortium name="US DOE Joint Genome Institute (JGI-PGF)"/>
            <person name="Walter F."/>
            <person name="Albersmeier A."/>
            <person name="Kalinowski J."/>
            <person name="Ruckert C."/>
        </authorList>
    </citation>
    <scope>NUCLEOTIDE SEQUENCE</scope>
    <source>
        <strain evidence="2">CGMCC 1.12754</strain>
    </source>
</reference>
<keyword evidence="3" id="KW-1185">Reference proteome</keyword>
<keyword evidence="1" id="KW-0812">Transmembrane</keyword>
<keyword evidence="1" id="KW-1133">Transmembrane helix</keyword>
<reference evidence="2" key="2">
    <citation type="submission" date="2020-09" db="EMBL/GenBank/DDBJ databases">
        <authorList>
            <person name="Sun Q."/>
            <person name="Zhou Y."/>
        </authorList>
    </citation>
    <scope>NUCLEOTIDE SEQUENCE</scope>
    <source>
        <strain evidence="2">CGMCC 1.12754</strain>
    </source>
</reference>
<evidence type="ECO:0000313" key="3">
    <source>
        <dbReference type="Proteomes" id="UP000622860"/>
    </source>
</evidence>
<proteinExistence type="predicted"/>
<accession>A0A917HRE5</accession>
<comment type="caution">
    <text evidence="2">The sequence shown here is derived from an EMBL/GenBank/DDBJ whole genome shotgun (WGS) entry which is preliminary data.</text>
</comment>
<organism evidence="2 3">
    <name type="scientific">Virgibacillus oceani</name>
    <dbReference type="NCBI Taxonomy" id="1479511"/>
    <lineage>
        <taxon>Bacteria</taxon>
        <taxon>Bacillati</taxon>
        <taxon>Bacillota</taxon>
        <taxon>Bacilli</taxon>
        <taxon>Bacillales</taxon>
        <taxon>Bacillaceae</taxon>
        <taxon>Virgibacillus</taxon>
    </lineage>
</organism>
<feature type="transmembrane region" description="Helical" evidence="1">
    <location>
        <begin position="9"/>
        <end position="31"/>
    </location>
</feature>
<gene>
    <name evidence="2" type="ORF">GCM10011398_37350</name>
</gene>
<dbReference type="Proteomes" id="UP000622860">
    <property type="component" value="Unassembled WGS sequence"/>
</dbReference>
<dbReference type="EMBL" id="BMFR01000029">
    <property type="protein sequence ID" value="GGG87940.1"/>
    <property type="molecule type" value="Genomic_DNA"/>
</dbReference>
<keyword evidence="1" id="KW-0472">Membrane</keyword>
<feature type="transmembrane region" description="Helical" evidence="1">
    <location>
        <begin position="43"/>
        <end position="64"/>
    </location>
</feature>
<protein>
    <submittedName>
        <fullName evidence="2">Uncharacterized protein</fullName>
    </submittedName>
</protein>
<evidence type="ECO:0000256" key="1">
    <source>
        <dbReference type="SAM" id="Phobius"/>
    </source>
</evidence>
<dbReference type="AlphaFoldDB" id="A0A917HRE5"/>
<name>A0A917HRE5_9BACI</name>